<dbReference type="KEGG" id="blag:BLTE_24100"/>
<proteinExistence type="predicted"/>
<dbReference type="InterPro" id="IPR036046">
    <property type="entry name" value="Acylphosphatase-like_dom_sf"/>
</dbReference>
<reference evidence="2 3" key="1">
    <citation type="submission" date="2018-08" db="EMBL/GenBank/DDBJ databases">
        <title>Complete genome sequencing of Blastochloris tepida GI.</title>
        <authorList>
            <person name="Tsukatani Y."/>
            <person name="Mori H."/>
        </authorList>
    </citation>
    <scope>NUCLEOTIDE SEQUENCE [LARGE SCALE GENOMIC DNA]</scope>
    <source>
        <strain evidence="2 3">GI</strain>
    </source>
</reference>
<dbReference type="Pfam" id="PF04940">
    <property type="entry name" value="BLUF"/>
    <property type="match status" value="1"/>
</dbReference>
<dbReference type="GO" id="GO:0071949">
    <property type="term" value="F:FAD binding"/>
    <property type="evidence" value="ECO:0007669"/>
    <property type="project" value="InterPro"/>
</dbReference>
<organism evidence="2 3">
    <name type="scientific">Blastochloris tepida</name>
    <dbReference type="NCBI Taxonomy" id="2233851"/>
    <lineage>
        <taxon>Bacteria</taxon>
        <taxon>Pseudomonadati</taxon>
        <taxon>Pseudomonadota</taxon>
        <taxon>Alphaproteobacteria</taxon>
        <taxon>Hyphomicrobiales</taxon>
        <taxon>Blastochloridaceae</taxon>
        <taxon>Blastochloris</taxon>
    </lineage>
</organism>
<dbReference type="Gene3D" id="3.30.70.100">
    <property type="match status" value="1"/>
</dbReference>
<dbReference type="OrthoDB" id="196105at2"/>
<name>A0A348G2E2_9HYPH</name>
<sequence>MIQITYISRATAPMSAENLLALLQQCLPNNASRGVTGMLLYGNDAFLQVLEGDEQVVEDLFETIRKDTRHTDIQLLRRRPIESRQYSDWSMGFKRISGQDLQNIHGLRNFGESDFNFDYLVQHGNIVEALMDHYRTPYWDPLVRELDAKEKVVEHLRKALASSRSSVEIASLILESVIDASRKGSLSEAHLRLCESALSSLKARPQA</sequence>
<dbReference type="InterPro" id="IPR007024">
    <property type="entry name" value="BLUF_domain"/>
</dbReference>
<accession>A0A348G2E2</accession>
<dbReference type="Proteomes" id="UP000266934">
    <property type="component" value="Chromosome"/>
</dbReference>
<keyword evidence="3" id="KW-1185">Reference proteome</keyword>
<dbReference type="EMBL" id="AP018907">
    <property type="protein sequence ID" value="BBF93725.1"/>
    <property type="molecule type" value="Genomic_DNA"/>
</dbReference>
<evidence type="ECO:0000313" key="2">
    <source>
        <dbReference type="EMBL" id="BBF93725.1"/>
    </source>
</evidence>
<gene>
    <name evidence="2" type="ORF">BLTE_24100</name>
</gene>
<feature type="domain" description="BLUF" evidence="1">
    <location>
        <begin position="1"/>
        <end position="92"/>
    </location>
</feature>
<dbReference type="AlphaFoldDB" id="A0A348G2E2"/>
<protein>
    <recommendedName>
        <fullName evidence="1">BLUF domain-containing protein</fullName>
    </recommendedName>
</protein>
<dbReference type="RefSeq" id="WP_126400880.1">
    <property type="nucleotide sequence ID" value="NZ_AP018907.1"/>
</dbReference>
<dbReference type="PROSITE" id="PS50925">
    <property type="entry name" value="BLUF"/>
    <property type="match status" value="1"/>
</dbReference>
<dbReference type="SUPFAM" id="SSF54975">
    <property type="entry name" value="Acylphosphatase/BLUF domain-like"/>
    <property type="match status" value="1"/>
</dbReference>
<dbReference type="SMART" id="SM01034">
    <property type="entry name" value="BLUF"/>
    <property type="match status" value="1"/>
</dbReference>
<evidence type="ECO:0000259" key="1">
    <source>
        <dbReference type="PROSITE" id="PS50925"/>
    </source>
</evidence>
<evidence type="ECO:0000313" key="3">
    <source>
        <dbReference type="Proteomes" id="UP000266934"/>
    </source>
</evidence>
<dbReference type="GO" id="GO:0009882">
    <property type="term" value="F:blue light photoreceptor activity"/>
    <property type="evidence" value="ECO:0007669"/>
    <property type="project" value="InterPro"/>
</dbReference>